<sequence>MMCCLCLNKTVEVLNGMAEEKASEAQQLVVEPSSYVLVDYTIRVKETGELVDTTVEEEAVKAGVRDASKVYEPRLVIVGKGFLLKAIEDEMVGLKPSEKKSFEIAPEKAFGQRDPANVKTIPLKRFKDSDTPPRVGAVVNVDGRQGVIRAVGSGRVQVDFNHYLAGKTLVCDLEIKSILTDDLEKVKNLIHMHFPDVSVEKFEVSLSPPLLRVKIPEEAFLAPGIQLAKRALAKEFKEAVKGLEKVVFEEEYSG</sequence>
<comment type="similarity">
    <text evidence="3 9">Belongs to the FKBP-type PPIase family.</text>
</comment>
<dbReference type="Proteomes" id="UP000008120">
    <property type="component" value="Chromosome"/>
</dbReference>
<evidence type="ECO:0000256" key="6">
    <source>
        <dbReference type="ARBA" id="ARBA00023186"/>
    </source>
</evidence>
<evidence type="ECO:0000256" key="4">
    <source>
        <dbReference type="ARBA" id="ARBA00022490"/>
    </source>
</evidence>
<comment type="catalytic activity">
    <reaction evidence="1 8 9">
        <text>[protein]-peptidylproline (omega=180) = [protein]-peptidylproline (omega=0)</text>
        <dbReference type="Rhea" id="RHEA:16237"/>
        <dbReference type="Rhea" id="RHEA-COMP:10747"/>
        <dbReference type="Rhea" id="RHEA-COMP:10748"/>
        <dbReference type="ChEBI" id="CHEBI:83833"/>
        <dbReference type="ChEBI" id="CHEBI:83834"/>
        <dbReference type="EC" id="5.2.1.8"/>
    </reaction>
</comment>
<dbReference type="Pfam" id="PF18046">
    <property type="entry name" value="FKBP26_C"/>
    <property type="match status" value="1"/>
</dbReference>
<dbReference type="Pfam" id="PF22199">
    <property type="entry name" value="FKBP26_IF"/>
    <property type="match status" value="1"/>
</dbReference>
<protein>
    <recommendedName>
        <fullName evidence="9">Peptidyl-prolyl cis-trans isomerase</fullName>
        <ecNumber evidence="9">5.2.1.8</ecNumber>
    </recommendedName>
</protein>
<dbReference type="InterPro" id="IPR048261">
    <property type="entry name" value="SlpA/SlyD-like_ins_sf"/>
</dbReference>
<evidence type="ECO:0000256" key="1">
    <source>
        <dbReference type="ARBA" id="ARBA00000971"/>
    </source>
</evidence>
<dbReference type="GO" id="GO:0003755">
    <property type="term" value="F:peptidyl-prolyl cis-trans isomerase activity"/>
    <property type="evidence" value="ECO:0007669"/>
    <property type="project" value="UniProtKB-UniRule"/>
</dbReference>
<dbReference type="InterPro" id="IPR046357">
    <property type="entry name" value="PPIase_dom_sf"/>
</dbReference>
<keyword evidence="4" id="KW-0963">Cytoplasm</keyword>
<dbReference type="Gene3D" id="3.30.70.2210">
    <property type="match status" value="1"/>
</dbReference>
<evidence type="ECO:0000313" key="13">
    <source>
        <dbReference type="Proteomes" id="UP000008120"/>
    </source>
</evidence>
<keyword evidence="7 8" id="KW-0413">Isomerase</keyword>
<evidence type="ECO:0000256" key="2">
    <source>
        <dbReference type="ARBA" id="ARBA00004496"/>
    </source>
</evidence>
<evidence type="ECO:0000256" key="3">
    <source>
        <dbReference type="ARBA" id="ARBA00006577"/>
    </source>
</evidence>
<dbReference type="AlphaFoldDB" id="E6N7B6"/>
<dbReference type="Gene3D" id="2.40.10.330">
    <property type="match status" value="1"/>
</dbReference>
<dbReference type="Gene3D" id="3.10.50.40">
    <property type="match status" value="1"/>
</dbReference>
<dbReference type="SUPFAM" id="SSF54534">
    <property type="entry name" value="FKBP-like"/>
    <property type="match status" value="1"/>
</dbReference>
<dbReference type="KEGG" id="csu:CSUB_C1101"/>
<evidence type="ECO:0000256" key="9">
    <source>
        <dbReference type="RuleBase" id="RU003915"/>
    </source>
</evidence>
<accession>E6N7B6</accession>
<keyword evidence="5 8" id="KW-0697">Rotamase</keyword>
<proteinExistence type="inferred from homology"/>
<evidence type="ECO:0000256" key="7">
    <source>
        <dbReference type="ARBA" id="ARBA00023235"/>
    </source>
</evidence>
<dbReference type="InterPro" id="IPR001179">
    <property type="entry name" value="PPIase_FKBP_dom"/>
</dbReference>
<keyword evidence="6" id="KW-0143">Chaperone</keyword>
<dbReference type="GO" id="GO:0005737">
    <property type="term" value="C:cytoplasm"/>
    <property type="evidence" value="ECO:0007669"/>
    <property type="project" value="UniProtKB-SubCell"/>
</dbReference>
<dbReference type="Pfam" id="PF00254">
    <property type="entry name" value="FKBP_C"/>
    <property type="match status" value="1"/>
</dbReference>
<dbReference type="BioCyc" id="CCAL311458:G131R-1110-MONOMER"/>
<dbReference type="PANTHER" id="PTHR47861">
    <property type="entry name" value="FKBP-TYPE PEPTIDYL-PROLYL CIS-TRANS ISOMERASE SLYD"/>
    <property type="match status" value="1"/>
</dbReference>
<feature type="domain" description="PPIase FKBP-type" evidence="10">
    <location>
        <begin position="33"/>
        <end position="142"/>
    </location>
</feature>
<organism evidence="11 13">
    <name type="scientific">Caldiarchaeum subterraneum</name>
    <dbReference type="NCBI Taxonomy" id="311458"/>
    <lineage>
        <taxon>Archaea</taxon>
        <taxon>Nitrososphaerota</taxon>
        <taxon>Candidatus Caldarchaeales</taxon>
        <taxon>Candidatus Caldarchaeaceae</taxon>
        <taxon>Candidatus Caldarchaeum</taxon>
    </lineage>
</organism>
<dbReference type="EMBL" id="AP011857">
    <property type="protein sequence ID" value="BAJ48185.1"/>
    <property type="molecule type" value="Genomic_DNA"/>
</dbReference>
<dbReference type="InterPro" id="IPR040825">
    <property type="entry name" value="FKBP26_C"/>
</dbReference>
<evidence type="ECO:0000313" key="12">
    <source>
        <dbReference type="EMBL" id="BAJ50953.1"/>
    </source>
</evidence>
<evidence type="ECO:0000256" key="8">
    <source>
        <dbReference type="PROSITE-ProRule" id="PRU00277"/>
    </source>
</evidence>
<gene>
    <name evidence="12" type="ORF">CSUB_C1101</name>
    <name evidence="11" type="ORF">HGMM_F33A05C24</name>
</gene>
<evidence type="ECO:0000313" key="11">
    <source>
        <dbReference type="EMBL" id="BAJ48185.1"/>
    </source>
</evidence>
<dbReference type="PROSITE" id="PS50059">
    <property type="entry name" value="FKBP_PPIASE"/>
    <property type="match status" value="1"/>
</dbReference>
<evidence type="ECO:0000259" key="10">
    <source>
        <dbReference type="PROSITE" id="PS50059"/>
    </source>
</evidence>
<evidence type="ECO:0000256" key="5">
    <source>
        <dbReference type="ARBA" id="ARBA00023110"/>
    </source>
</evidence>
<comment type="subcellular location">
    <subcellularLocation>
        <location evidence="2">Cytoplasm</location>
    </subcellularLocation>
</comment>
<dbReference type="PANTHER" id="PTHR47861:SF3">
    <property type="entry name" value="FKBP-TYPE PEPTIDYL-PROLYL CIS-TRANS ISOMERASE SLYD"/>
    <property type="match status" value="1"/>
</dbReference>
<name>E6N7B6_CALS0</name>
<dbReference type="EC" id="5.2.1.8" evidence="9"/>
<dbReference type="GO" id="GO:0042026">
    <property type="term" value="P:protein refolding"/>
    <property type="evidence" value="ECO:0007669"/>
    <property type="project" value="UniProtKB-ARBA"/>
</dbReference>
<reference evidence="11 13" key="1">
    <citation type="journal article" date="2005" name="Environ. Microbiol.">
        <title>Genetic and functional properties of uncultivated thermophilic crenarchaeotes from a subsurface gold mine as revealed by analysis of genome fragments.</title>
        <authorList>
            <person name="Nunoura T."/>
            <person name="Hirayama H."/>
            <person name="Takami H."/>
            <person name="Oida H."/>
            <person name="Nishi S."/>
            <person name="Shimamura S."/>
            <person name="Suzuki Y."/>
            <person name="Inagaki F."/>
            <person name="Takai K."/>
            <person name="Nealson K.H."/>
            <person name="Horikoshi K."/>
        </authorList>
    </citation>
    <scope>NUCLEOTIDE SEQUENCE [LARGE SCALE GENOMIC DNA]</scope>
</reference>
<dbReference type="InterPro" id="IPR054016">
    <property type="entry name" value="FKBP26_IF"/>
</dbReference>
<dbReference type="STRING" id="311458.CSUB_C1101"/>
<reference evidence="11 13" key="2">
    <citation type="journal article" date="2011" name="Nucleic Acids Res.">
        <title>Insights into the evolution of Archaea and eukaryotic protein modifier systems revealed by the genome of a novel archaeal group.</title>
        <authorList>
            <person name="Nunoura T."/>
            <person name="Takaki Y."/>
            <person name="Kakuta J."/>
            <person name="Nishi S."/>
            <person name="Sugahara J."/>
            <person name="Kazama H."/>
            <person name="Chee G."/>
            <person name="Hattori M."/>
            <person name="Kanai A."/>
            <person name="Atomi H."/>
            <person name="Takai K."/>
            <person name="Takami H."/>
        </authorList>
    </citation>
    <scope>NUCLEOTIDE SEQUENCE [LARGE SCALE GENOMIC DNA]</scope>
</reference>
<dbReference type="EMBL" id="BA000048">
    <property type="protein sequence ID" value="BAJ50953.1"/>
    <property type="molecule type" value="Genomic_DNA"/>
</dbReference>